<evidence type="ECO:0000256" key="7">
    <source>
        <dbReference type="HAMAP-Rule" id="MF_00570"/>
    </source>
</evidence>
<comment type="similarity">
    <text evidence="2 7 8">Belongs to the NAPRTase family.</text>
</comment>
<evidence type="ECO:0000259" key="9">
    <source>
        <dbReference type="Pfam" id="PF04095"/>
    </source>
</evidence>
<dbReference type="InterPro" id="IPR041525">
    <property type="entry name" value="N/Namide_PRibTrfase"/>
</dbReference>
<dbReference type="NCBIfam" id="TIGR01514">
    <property type="entry name" value="NAPRTase"/>
    <property type="match status" value="1"/>
</dbReference>
<dbReference type="InterPro" id="IPR007229">
    <property type="entry name" value="Nic_PRibTrfase-Fam"/>
</dbReference>
<protein>
    <recommendedName>
        <fullName evidence="3 7">Nicotinate phosphoribosyltransferase</fullName>
        <shortName evidence="7">NAPRTase</shortName>
        <ecNumber evidence="3 7">6.3.4.21</ecNumber>
    </recommendedName>
</protein>
<dbReference type="Pfam" id="PF04095">
    <property type="entry name" value="NAPRTase"/>
    <property type="match status" value="1"/>
</dbReference>
<dbReference type="InterPro" id="IPR040727">
    <property type="entry name" value="NAPRTase_N"/>
</dbReference>
<reference evidence="11 12" key="1">
    <citation type="journal article" date="2018" name="Int. J. Syst. Evol. Microbiol.">
        <title>Zhouia spongiae sp. nov., isolated from a marine sponge.</title>
        <authorList>
            <person name="Zhuang L."/>
            <person name="Lin B."/>
            <person name="Qin F."/>
            <person name="Luo L."/>
        </authorList>
    </citation>
    <scope>NUCLEOTIDE SEQUENCE [LARGE SCALE GENOMIC DNA]</scope>
    <source>
        <strain evidence="11 12">HN-Y44</strain>
    </source>
</reference>
<dbReference type="SUPFAM" id="SSF51690">
    <property type="entry name" value="Nicotinate/Quinolinate PRTase C-terminal domain-like"/>
    <property type="match status" value="1"/>
</dbReference>
<comment type="catalytic activity">
    <reaction evidence="7 8">
        <text>5-phospho-alpha-D-ribose 1-diphosphate + nicotinate + ATP + H2O = nicotinate beta-D-ribonucleotide + ADP + phosphate + diphosphate</text>
        <dbReference type="Rhea" id="RHEA:36163"/>
        <dbReference type="ChEBI" id="CHEBI:15377"/>
        <dbReference type="ChEBI" id="CHEBI:30616"/>
        <dbReference type="ChEBI" id="CHEBI:32544"/>
        <dbReference type="ChEBI" id="CHEBI:33019"/>
        <dbReference type="ChEBI" id="CHEBI:43474"/>
        <dbReference type="ChEBI" id="CHEBI:57502"/>
        <dbReference type="ChEBI" id="CHEBI:58017"/>
        <dbReference type="ChEBI" id="CHEBI:456216"/>
        <dbReference type="EC" id="6.3.4.21"/>
    </reaction>
</comment>
<evidence type="ECO:0000256" key="3">
    <source>
        <dbReference type="ARBA" id="ARBA00013236"/>
    </source>
</evidence>
<feature type="domain" description="Nicotinate/nicotinamide phosphoribosyltransferase" evidence="9">
    <location>
        <begin position="168"/>
        <end position="392"/>
    </location>
</feature>
<name>A0ABY3YRE6_9FLAO</name>
<dbReference type="HAMAP" id="MF_00570">
    <property type="entry name" value="NAPRTase"/>
    <property type="match status" value="1"/>
</dbReference>
<evidence type="ECO:0000256" key="5">
    <source>
        <dbReference type="ARBA" id="ARBA00022598"/>
    </source>
</evidence>
<dbReference type="SUPFAM" id="SSF54675">
    <property type="entry name" value="Nicotinate/Quinolinate PRTase N-terminal domain-like"/>
    <property type="match status" value="1"/>
</dbReference>
<evidence type="ECO:0000259" key="10">
    <source>
        <dbReference type="Pfam" id="PF17767"/>
    </source>
</evidence>
<dbReference type="EMBL" id="CP094326">
    <property type="protein sequence ID" value="UNZ00440.1"/>
    <property type="molecule type" value="Genomic_DNA"/>
</dbReference>
<dbReference type="GO" id="GO:0004516">
    <property type="term" value="F:nicotinate phosphoribosyltransferase activity"/>
    <property type="evidence" value="ECO:0007669"/>
    <property type="project" value="UniProtKB-EC"/>
</dbReference>
<comment type="function">
    <text evidence="7 8">Catalyzes the synthesis of beta-nicotinate D-ribonucleotide from nicotinate and 5-phospho-D-ribose 1-phosphate at the expense of ATP.</text>
</comment>
<comment type="PTM">
    <text evidence="7 8">Transiently phosphorylated on a His residue during the reaction cycle. Phosphorylation strongly increases the affinity for substrates and increases the rate of nicotinate D-ribonucleotide production. Dephosphorylation regenerates the low-affinity form of the enzyme, leading to product release.</text>
</comment>
<evidence type="ECO:0000313" key="12">
    <source>
        <dbReference type="Proteomes" id="UP000829476"/>
    </source>
</evidence>
<evidence type="ECO:0000256" key="8">
    <source>
        <dbReference type="RuleBase" id="RU003838"/>
    </source>
</evidence>
<keyword evidence="4 7" id="KW-0597">Phosphoprotein</keyword>
<dbReference type="NCBIfam" id="NF003704">
    <property type="entry name" value="PRK05321.1"/>
    <property type="match status" value="1"/>
</dbReference>
<accession>A0ABY3YRE6</accession>
<dbReference type="PANTHER" id="PTHR11098">
    <property type="entry name" value="NICOTINATE PHOSPHORIBOSYLTRANSFERASE"/>
    <property type="match status" value="1"/>
</dbReference>
<evidence type="ECO:0000256" key="2">
    <source>
        <dbReference type="ARBA" id="ARBA00010897"/>
    </source>
</evidence>
<feature type="domain" description="Nicotinate phosphoribosyltransferase N-terminal" evidence="10">
    <location>
        <begin position="14"/>
        <end position="132"/>
    </location>
</feature>
<evidence type="ECO:0000256" key="1">
    <source>
        <dbReference type="ARBA" id="ARBA00004952"/>
    </source>
</evidence>
<keyword evidence="12" id="KW-1185">Reference proteome</keyword>
<evidence type="ECO:0000256" key="6">
    <source>
        <dbReference type="ARBA" id="ARBA00022642"/>
    </source>
</evidence>
<proteinExistence type="inferred from homology"/>
<keyword evidence="11" id="KW-0808">Transferase</keyword>
<organism evidence="11 12">
    <name type="scientific">Zhouia spongiae</name>
    <dbReference type="NCBI Taxonomy" id="2202721"/>
    <lineage>
        <taxon>Bacteria</taxon>
        <taxon>Pseudomonadati</taxon>
        <taxon>Bacteroidota</taxon>
        <taxon>Flavobacteriia</taxon>
        <taxon>Flavobacteriales</taxon>
        <taxon>Flavobacteriaceae</taxon>
        <taxon>Zhouia</taxon>
    </lineage>
</organism>
<evidence type="ECO:0000256" key="4">
    <source>
        <dbReference type="ARBA" id="ARBA00022553"/>
    </source>
</evidence>
<feature type="modified residue" description="Phosphohistidine; by autocatalysis" evidence="7">
    <location>
        <position position="219"/>
    </location>
</feature>
<dbReference type="PANTHER" id="PTHR11098:SF1">
    <property type="entry name" value="NICOTINATE PHOSPHORIBOSYLTRANSFERASE"/>
    <property type="match status" value="1"/>
</dbReference>
<dbReference type="EC" id="6.3.4.21" evidence="3 7"/>
<keyword evidence="6 7" id="KW-0662">Pyridine nucleotide biosynthesis</keyword>
<dbReference type="Gene3D" id="3.20.140.10">
    <property type="entry name" value="nicotinate phosphoribosyltransferase"/>
    <property type="match status" value="1"/>
</dbReference>
<dbReference type="PIRSF" id="PIRSF000484">
    <property type="entry name" value="NAPRT"/>
    <property type="match status" value="1"/>
</dbReference>
<gene>
    <name evidence="7 11" type="primary">pncB</name>
    <name evidence="11" type="ORF">MQE36_01945</name>
</gene>
<dbReference type="Proteomes" id="UP000829476">
    <property type="component" value="Chromosome"/>
</dbReference>
<keyword evidence="5 7" id="KW-0436">Ligase</keyword>
<dbReference type="GO" id="GO:0016757">
    <property type="term" value="F:glycosyltransferase activity"/>
    <property type="evidence" value="ECO:0007669"/>
    <property type="project" value="UniProtKB-KW"/>
</dbReference>
<sequence length="396" mass="45827">MINENNYSIFNSILDNDFYKFTMQCAVVKLFPNVKAKYKFINRGEHKFPEGFGQALRSAVDNMARLQLTRDEKSFLTETCHYLNPAYIDFLEGYRYDPSEVSIQQTGEDLEVYVSGYWYRTILWEVPLLSLICELYYELTGQERWTKEKVVDTTLNKIKLYNELGVTFAEFGTRRRHSYRTHREVMHTLSTYKGKSFIGSSNVHMAMLYNVKPIGTHAHEWFMFHAAEYGFKMANALSLEHWVDVYRGDLGVALSDTYTTDVFFKQFDTKFAKLFDGVRHDSGDPIEFAEKTIIHYKHHGINPLYKYIIFSDGLNPEKVESITHACKGKIGISFGIGTNLTNDVGLKPMNIVIKLTDVLTNDNEWIPTVKLSDEPNKHTGDEKMISLAKELLRIKD</sequence>
<keyword evidence="11" id="KW-0328">Glycosyltransferase</keyword>
<dbReference type="Pfam" id="PF17767">
    <property type="entry name" value="NAPRTase_N"/>
    <property type="match status" value="1"/>
</dbReference>
<evidence type="ECO:0000313" key="11">
    <source>
        <dbReference type="EMBL" id="UNZ00440.1"/>
    </source>
</evidence>
<dbReference type="InterPro" id="IPR006406">
    <property type="entry name" value="Nic_PRibTrfase"/>
</dbReference>
<comment type="pathway">
    <text evidence="1 7 8">Cofactor biosynthesis; NAD(+) biosynthesis; nicotinate D-ribonucleotide from nicotinate: step 1/1.</text>
</comment>
<dbReference type="InterPro" id="IPR036068">
    <property type="entry name" value="Nicotinate_pribotase-like_C"/>
</dbReference>
<dbReference type="RefSeq" id="WP_242938798.1">
    <property type="nucleotide sequence ID" value="NZ_CP094326.1"/>
</dbReference>